<dbReference type="PIRSF" id="PIRSF028846">
    <property type="entry name" value="UCP028846"/>
    <property type="match status" value="1"/>
</dbReference>
<dbReference type="SUPFAM" id="SSF48208">
    <property type="entry name" value="Six-hairpin glycosidases"/>
    <property type="match status" value="1"/>
</dbReference>
<evidence type="ECO:0000313" key="2">
    <source>
        <dbReference type="EMBL" id="NEG70801.1"/>
    </source>
</evidence>
<dbReference type="InterPro" id="IPR008313">
    <property type="entry name" value="GH125"/>
</dbReference>
<dbReference type="Proteomes" id="UP000482084">
    <property type="component" value="Unassembled WGS sequence"/>
</dbReference>
<reference evidence="2 3" key="1">
    <citation type="submission" date="2019-10" db="EMBL/GenBank/DDBJ databases">
        <title>Bifidobacterium from non-human primates.</title>
        <authorList>
            <person name="Modesto M."/>
        </authorList>
    </citation>
    <scope>NUCLEOTIDE SEQUENCE [LARGE SCALE GENOMIC DNA]</scope>
    <source>
        <strain evidence="2 3">TREM</strain>
    </source>
</reference>
<reference evidence="1 4" key="2">
    <citation type="submission" date="2019-10" db="EMBL/GenBank/DDBJ databases">
        <title>Characterization of the phylogenetic diversity of two novel species belonging to the genus Bifidobacterium: Bifidobacterium cebidarum sp. nov. and Bifidobacterium leontopitheci sp. nov.</title>
        <authorList>
            <person name="Lugli G.A."/>
            <person name="Duranti S."/>
            <person name="Milani C."/>
            <person name="Turroni F."/>
            <person name="Ventura M."/>
        </authorList>
    </citation>
    <scope>NUCLEOTIDE SEQUENCE [LARGE SCALE GENOMIC DNA]</scope>
    <source>
        <strain evidence="1 4">DSM 100688</strain>
    </source>
</reference>
<dbReference type="EMBL" id="WHZX01000001">
    <property type="protein sequence ID" value="NEG70801.1"/>
    <property type="molecule type" value="Genomic_DNA"/>
</dbReference>
<gene>
    <name evidence="1" type="ORF">DSM100688_0166</name>
    <name evidence="2" type="ORF">GFD24_00855</name>
</gene>
<dbReference type="PANTHER" id="PTHR31047">
    <property type="entry name" value="MEIOTICALLY UP-REGULATED GENE 157 PROTEIN"/>
    <property type="match status" value="1"/>
</dbReference>
<name>A0A6L4X2U1_9BIFI</name>
<organism evidence="1 4">
    <name type="scientific">Bifidobacterium ramosum</name>
    <dbReference type="NCBI Taxonomy" id="1798158"/>
    <lineage>
        <taxon>Bacteria</taxon>
        <taxon>Bacillati</taxon>
        <taxon>Actinomycetota</taxon>
        <taxon>Actinomycetes</taxon>
        <taxon>Bifidobacteriales</taxon>
        <taxon>Bifidobacteriaceae</taxon>
        <taxon>Bifidobacterium</taxon>
    </lineage>
</organism>
<dbReference type="GO" id="GO:0016787">
    <property type="term" value="F:hydrolase activity"/>
    <property type="evidence" value="ECO:0007669"/>
    <property type="project" value="UniProtKB-KW"/>
</dbReference>
<dbReference type="OrthoDB" id="181472at2"/>
<dbReference type="Gene3D" id="1.50.10.10">
    <property type="match status" value="1"/>
</dbReference>
<dbReference type="SMART" id="SM01149">
    <property type="entry name" value="DUF1237"/>
    <property type="match status" value="1"/>
</dbReference>
<keyword evidence="1" id="KW-0378">Hydrolase</keyword>
<evidence type="ECO:0000313" key="3">
    <source>
        <dbReference type="Proteomes" id="UP000469943"/>
    </source>
</evidence>
<dbReference type="RefSeq" id="WP_152357287.1">
    <property type="nucleotide sequence ID" value="NZ_WBSM01000001.1"/>
</dbReference>
<evidence type="ECO:0000313" key="1">
    <source>
        <dbReference type="EMBL" id="KAB8289088.1"/>
    </source>
</evidence>
<dbReference type="Pfam" id="PF06824">
    <property type="entry name" value="Glyco_hydro_125"/>
    <property type="match status" value="1"/>
</dbReference>
<dbReference type="PANTHER" id="PTHR31047:SF0">
    <property type="entry name" value="MEIOTICALLY UP-REGULATED GENE 157 PROTEIN"/>
    <property type="match status" value="1"/>
</dbReference>
<sequence length="433" mass="49197">MTYTEVPQSVAAFMQHITDLCGDEHARWAENFNACFANTLLTTVKRYDDGTTFLLTGDIPAMWLRDSTAQVRPYLVIAKDDPDLADMIAGLVRRQFRCIGIDPYANAFNEQPNGNTWDPRDSSDFSSPWLWERKYEVDSLCYPIQLAWLLYANTGRTDHFDDTFVAGVRRILDVFETEQDHTARSPYFFVRDTDIPTETLANDGKGSPVAVTGMTWSGFRPSDDACTYHYLVPSNMFAAVVMGYLERIFGGDVLDDPTIAARARTLRESITHGIETYAKTSNRDGETIYAYETDGLGHYNVMDDSNVPSLMAAPYLGYCASDDPTYLATRRTLLSDENPFYYEGEYLRGIGSPHTPPRYVWPIALAIEAMTSGDREVEARILDRLVATDAGTHLMHEGIDVDDPTKYTREWFSWSNMMFCELVMDYFDIRVKR</sequence>
<evidence type="ECO:0000313" key="4">
    <source>
        <dbReference type="Proteomes" id="UP000482084"/>
    </source>
</evidence>
<proteinExistence type="predicted"/>
<dbReference type="AlphaFoldDB" id="A0A6L4X2U1"/>
<dbReference type="InterPro" id="IPR012341">
    <property type="entry name" value="6hp_glycosidase-like_sf"/>
</dbReference>
<keyword evidence="4" id="KW-1185">Reference proteome</keyword>
<dbReference type="EMBL" id="WBSM01000001">
    <property type="protein sequence ID" value="KAB8289088.1"/>
    <property type="molecule type" value="Genomic_DNA"/>
</dbReference>
<protein>
    <submittedName>
        <fullName evidence="1">Glycosyl hydrolase</fullName>
    </submittedName>
    <submittedName>
        <fullName evidence="2">Metal-independent alpha-mannosidase</fullName>
    </submittedName>
</protein>
<comment type="caution">
    <text evidence="1">The sequence shown here is derived from an EMBL/GenBank/DDBJ whole genome shotgun (WGS) entry which is preliminary data.</text>
</comment>
<dbReference type="Proteomes" id="UP000469943">
    <property type="component" value="Unassembled WGS sequence"/>
</dbReference>
<accession>A0A6L4X2U1</accession>
<dbReference type="GO" id="GO:0005975">
    <property type="term" value="P:carbohydrate metabolic process"/>
    <property type="evidence" value="ECO:0007669"/>
    <property type="project" value="InterPro"/>
</dbReference>
<dbReference type="InterPro" id="IPR008928">
    <property type="entry name" value="6-hairpin_glycosidase_sf"/>
</dbReference>